<name>A0A3P6QU07_DIBLA</name>
<dbReference type="AlphaFoldDB" id="A0A3P6QU07"/>
<accession>A0A3P6QU07</accession>
<gene>
    <name evidence="1" type="ORF">DILT_LOCUS1731</name>
</gene>
<evidence type="ECO:0000313" key="1">
    <source>
        <dbReference type="EMBL" id="VDK49537.1"/>
    </source>
</evidence>
<proteinExistence type="predicted"/>
<evidence type="ECO:0000313" key="2">
    <source>
        <dbReference type="Proteomes" id="UP000281553"/>
    </source>
</evidence>
<dbReference type="Proteomes" id="UP000281553">
    <property type="component" value="Unassembled WGS sequence"/>
</dbReference>
<organism evidence="1 2">
    <name type="scientific">Dibothriocephalus latus</name>
    <name type="common">Fish tapeworm</name>
    <name type="synonym">Diphyllobothrium latum</name>
    <dbReference type="NCBI Taxonomy" id="60516"/>
    <lineage>
        <taxon>Eukaryota</taxon>
        <taxon>Metazoa</taxon>
        <taxon>Spiralia</taxon>
        <taxon>Lophotrochozoa</taxon>
        <taxon>Platyhelminthes</taxon>
        <taxon>Cestoda</taxon>
        <taxon>Eucestoda</taxon>
        <taxon>Diphyllobothriidea</taxon>
        <taxon>Diphyllobothriidae</taxon>
        <taxon>Dibothriocephalus</taxon>
    </lineage>
</organism>
<sequence>MQQCASFGPPPVEFKVTHPSLTMRERNYSWVT</sequence>
<protein>
    <submittedName>
        <fullName evidence="1">Uncharacterized protein</fullName>
    </submittedName>
</protein>
<dbReference type="EMBL" id="UYRU01013811">
    <property type="protein sequence ID" value="VDK49537.1"/>
    <property type="molecule type" value="Genomic_DNA"/>
</dbReference>
<reference evidence="1 2" key="1">
    <citation type="submission" date="2018-11" db="EMBL/GenBank/DDBJ databases">
        <authorList>
            <consortium name="Pathogen Informatics"/>
        </authorList>
    </citation>
    <scope>NUCLEOTIDE SEQUENCE [LARGE SCALE GENOMIC DNA]</scope>
</reference>
<keyword evidence="2" id="KW-1185">Reference proteome</keyword>